<gene>
    <name evidence="1" type="ORF">AVDCRST_MAG76-218</name>
</gene>
<evidence type="ECO:0000313" key="1">
    <source>
        <dbReference type="EMBL" id="CAA9212980.1"/>
    </source>
</evidence>
<sequence>WTWGVGAASTAWRTSASLRSRSSGRPISAISCAARISRSLEHMFAAYSRSSAFVGLFCRA</sequence>
<feature type="non-terminal residue" evidence="1">
    <location>
        <position position="1"/>
    </location>
</feature>
<proteinExistence type="predicted"/>
<organism evidence="1">
    <name type="scientific">uncultured Acidimicrobiales bacterium</name>
    <dbReference type="NCBI Taxonomy" id="310071"/>
    <lineage>
        <taxon>Bacteria</taxon>
        <taxon>Bacillati</taxon>
        <taxon>Actinomycetota</taxon>
        <taxon>Acidimicrobiia</taxon>
        <taxon>Acidimicrobiales</taxon>
        <taxon>environmental samples</taxon>
    </lineage>
</organism>
<protein>
    <submittedName>
        <fullName evidence="1">Uncharacterized protein</fullName>
    </submittedName>
</protein>
<feature type="non-terminal residue" evidence="1">
    <location>
        <position position="60"/>
    </location>
</feature>
<name>A0A6J4H4D0_9ACTN</name>
<dbReference type="EMBL" id="CADCSZ010000015">
    <property type="protein sequence ID" value="CAA9212980.1"/>
    <property type="molecule type" value="Genomic_DNA"/>
</dbReference>
<dbReference type="AlphaFoldDB" id="A0A6J4H4D0"/>
<accession>A0A6J4H4D0</accession>
<reference evidence="1" key="1">
    <citation type="submission" date="2020-02" db="EMBL/GenBank/DDBJ databases">
        <authorList>
            <person name="Meier V. D."/>
        </authorList>
    </citation>
    <scope>NUCLEOTIDE SEQUENCE</scope>
    <source>
        <strain evidence="1">AVDCRST_MAG76</strain>
    </source>
</reference>